<keyword evidence="7 10" id="KW-0949">S-adenosyl-L-methionine</keyword>
<dbReference type="EMBL" id="CP155620">
    <property type="protein sequence ID" value="XBJ29329.1"/>
    <property type="molecule type" value="Genomic_DNA"/>
</dbReference>
<evidence type="ECO:0000256" key="8">
    <source>
        <dbReference type="ARBA" id="ARBA00025699"/>
    </source>
</evidence>
<evidence type="ECO:0000259" key="11">
    <source>
        <dbReference type="Pfam" id="PF04452"/>
    </source>
</evidence>
<dbReference type="InterPro" id="IPR029026">
    <property type="entry name" value="tRNA_m1G_MTases_N"/>
</dbReference>
<sequence length="220" mass="25893">MQFLYHQDAKNLELLIENEAFLHLKARRVKVGQELFLRNLKDEFLYGYEIIEIGRNFCKLHLKSHSQTYEQKYPFSIALAVIDTKILEKTLPFLNELGVGKLILVYAEFSQKNFKLDLKRYERILINSCEQCGRTHLMEFEIFKDIKSFCQKYQNVILLDFEGQNLQEIKEPKEKIFFIGPEGGFSQAERRCFTQKVRLECQNILKSQTALIALSAKILI</sequence>
<evidence type="ECO:0000256" key="1">
    <source>
        <dbReference type="ARBA" id="ARBA00004496"/>
    </source>
</evidence>
<evidence type="ECO:0000256" key="10">
    <source>
        <dbReference type="PIRNR" id="PIRNR015601"/>
    </source>
</evidence>
<dbReference type="Pfam" id="PF04452">
    <property type="entry name" value="Methyltrans_RNA"/>
    <property type="match status" value="1"/>
</dbReference>
<comment type="function">
    <text evidence="8 10">Specifically methylates the N3 position of the uracil ring of uridine 1498 (m3U1498) in 16S rRNA. Acts on the fully assembled 30S ribosomal subunit.</text>
</comment>
<organism evidence="13">
    <name type="scientific">Campylobacter sp. CCS1377</name>
    <dbReference type="NCBI Taxonomy" id="3158229"/>
    <lineage>
        <taxon>Bacteria</taxon>
        <taxon>Pseudomonadati</taxon>
        <taxon>Campylobacterota</taxon>
        <taxon>Epsilonproteobacteria</taxon>
        <taxon>Campylobacterales</taxon>
        <taxon>Campylobacteraceae</taxon>
        <taxon>Campylobacter</taxon>
    </lineage>
</organism>
<dbReference type="AlphaFoldDB" id="A0AAU7E891"/>
<dbReference type="InterPro" id="IPR046886">
    <property type="entry name" value="RsmE_MTase_dom"/>
</dbReference>
<proteinExistence type="inferred from homology"/>
<keyword evidence="4 10" id="KW-0698">rRNA processing</keyword>
<dbReference type="InterPro" id="IPR046887">
    <property type="entry name" value="RsmE_PUA-like"/>
</dbReference>
<evidence type="ECO:0000256" key="9">
    <source>
        <dbReference type="ARBA" id="ARBA00047944"/>
    </source>
</evidence>
<dbReference type="InterPro" id="IPR006700">
    <property type="entry name" value="RsmE"/>
</dbReference>
<dbReference type="SUPFAM" id="SSF75217">
    <property type="entry name" value="alpha/beta knot"/>
    <property type="match status" value="1"/>
</dbReference>
<dbReference type="NCBIfam" id="NF008695">
    <property type="entry name" value="PRK11713.3-3"/>
    <property type="match status" value="1"/>
</dbReference>
<dbReference type="PANTHER" id="PTHR30027:SF3">
    <property type="entry name" value="16S RRNA (URACIL(1498)-N(3))-METHYLTRANSFERASE"/>
    <property type="match status" value="1"/>
</dbReference>
<dbReference type="RefSeq" id="WP_134238241.1">
    <property type="nucleotide sequence ID" value="NZ_CP155620.1"/>
</dbReference>
<dbReference type="PANTHER" id="PTHR30027">
    <property type="entry name" value="RIBOSOMAL RNA SMALL SUBUNIT METHYLTRANSFERASE E"/>
    <property type="match status" value="1"/>
</dbReference>
<dbReference type="NCBIfam" id="TIGR00046">
    <property type="entry name" value="RsmE family RNA methyltransferase"/>
    <property type="match status" value="1"/>
</dbReference>
<dbReference type="GO" id="GO:0005737">
    <property type="term" value="C:cytoplasm"/>
    <property type="evidence" value="ECO:0007669"/>
    <property type="project" value="UniProtKB-SubCell"/>
</dbReference>
<evidence type="ECO:0000256" key="6">
    <source>
        <dbReference type="ARBA" id="ARBA00022679"/>
    </source>
</evidence>
<reference evidence="13" key="1">
    <citation type="submission" date="2024-05" db="EMBL/GenBank/DDBJ databases">
        <title>Campylobacter coli isolated from environmental waters in Slovenia.</title>
        <authorList>
            <person name="Zautner A.E."/>
            <person name="Bunk B."/>
            <person name="Riedel T."/>
            <person name="Sproeer C."/>
        </authorList>
    </citation>
    <scope>NUCLEOTIDE SEQUENCE</scope>
    <source>
        <strain evidence="13">CCS1377</strain>
    </source>
</reference>
<evidence type="ECO:0000259" key="12">
    <source>
        <dbReference type="Pfam" id="PF20260"/>
    </source>
</evidence>
<feature type="domain" description="Ribosomal RNA small subunit methyltransferase E PUA-like" evidence="12">
    <location>
        <begin position="16"/>
        <end position="61"/>
    </location>
</feature>
<dbReference type="GO" id="GO:0070475">
    <property type="term" value="P:rRNA base methylation"/>
    <property type="evidence" value="ECO:0007669"/>
    <property type="project" value="TreeGrafter"/>
</dbReference>
<gene>
    <name evidence="13" type="ORF">AAH949_00360</name>
</gene>
<dbReference type="Gene3D" id="3.40.1280.10">
    <property type="match status" value="1"/>
</dbReference>
<evidence type="ECO:0000256" key="3">
    <source>
        <dbReference type="ARBA" id="ARBA00022490"/>
    </source>
</evidence>
<comment type="similarity">
    <text evidence="2 10">Belongs to the RNA methyltransferase RsmE family.</text>
</comment>
<keyword evidence="5 10" id="KW-0489">Methyltransferase</keyword>
<evidence type="ECO:0000256" key="5">
    <source>
        <dbReference type="ARBA" id="ARBA00022603"/>
    </source>
</evidence>
<comment type="catalytic activity">
    <reaction evidence="9 10">
        <text>uridine(1498) in 16S rRNA + S-adenosyl-L-methionine = N(3)-methyluridine(1498) in 16S rRNA + S-adenosyl-L-homocysteine + H(+)</text>
        <dbReference type="Rhea" id="RHEA:42920"/>
        <dbReference type="Rhea" id="RHEA-COMP:10283"/>
        <dbReference type="Rhea" id="RHEA-COMP:10284"/>
        <dbReference type="ChEBI" id="CHEBI:15378"/>
        <dbReference type="ChEBI" id="CHEBI:57856"/>
        <dbReference type="ChEBI" id="CHEBI:59789"/>
        <dbReference type="ChEBI" id="CHEBI:65315"/>
        <dbReference type="ChEBI" id="CHEBI:74502"/>
        <dbReference type="EC" id="2.1.1.193"/>
    </reaction>
</comment>
<keyword evidence="6 10" id="KW-0808">Transferase</keyword>
<feature type="domain" description="Ribosomal RNA small subunit methyltransferase E methyltransferase" evidence="11">
    <location>
        <begin position="72"/>
        <end position="217"/>
    </location>
</feature>
<dbReference type="EC" id="2.1.1.193" evidence="10"/>
<name>A0AAU7E891_9BACT</name>
<comment type="subcellular location">
    <subcellularLocation>
        <location evidence="1 10">Cytoplasm</location>
    </subcellularLocation>
</comment>
<accession>A0AAU7E891</accession>
<evidence type="ECO:0000256" key="2">
    <source>
        <dbReference type="ARBA" id="ARBA00005528"/>
    </source>
</evidence>
<protein>
    <recommendedName>
        <fullName evidence="10">Ribosomal RNA small subunit methyltransferase E</fullName>
        <ecNumber evidence="10">2.1.1.193</ecNumber>
    </recommendedName>
</protein>
<dbReference type="GO" id="GO:0070042">
    <property type="term" value="F:rRNA (uridine-N3-)-methyltransferase activity"/>
    <property type="evidence" value="ECO:0007669"/>
    <property type="project" value="TreeGrafter"/>
</dbReference>
<evidence type="ECO:0000256" key="7">
    <source>
        <dbReference type="ARBA" id="ARBA00022691"/>
    </source>
</evidence>
<dbReference type="Pfam" id="PF20260">
    <property type="entry name" value="PUA_4"/>
    <property type="match status" value="1"/>
</dbReference>
<dbReference type="PIRSF" id="PIRSF015601">
    <property type="entry name" value="MTase_slr0722"/>
    <property type="match status" value="1"/>
</dbReference>
<evidence type="ECO:0000256" key="4">
    <source>
        <dbReference type="ARBA" id="ARBA00022552"/>
    </source>
</evidence>
<evidence type="ECO:0000313" key="13">
    <source>
        <dbReference type="EMBL" id="XBJ29329.1"/>
    </source>
</evidence>
<dbReference type="InterPro" id="IPR029028">
    <property type="entry name" value="Alpha/beta_knot_MTases"/>
</dbReference>
<keyword evidence="3 10" id="KW-0963">Cytoplasm</keyword>
<dbReference type="CDD" id="cd18084">
    <property type="entry name" value="RsmE-like"/>
    <property type="match status" value="1"/>
</dbReference>